<dbReference type="Proteomes" id="UP000306628">
    <property type="component" value="Unassembled WGS sequence"/>
</dbReference>
<dbReference type="InterPro" id="IPR009003">
    <property type="entry name" value="Peptidase_S1_PA"/>
</dbReference>
<protein>
    <submittedName>
        <fullName evidence="1">Trypsin-like peptidase domain-containing protein</fullName>
    </submittedName>
</protein>
<reference evidence="1 2" key="1">
    <citation type="submission" date="2019-05" db="EMBL/GenBank/DDBJ databases">
        <title>Draft genome sequence of Nonomuraea zeae DSM 100528.</title>
        <authorList>
            <person name="Saricaoglu S."/>
            <person name="Isik K."/>
        </authorList>
    </citation>
    <scope>NUCLEOTIDE SEQUENCE [LARGE SCALE GENOMIC DNA]</scope>
    <source>
        <strain evidence="1 2">DSM 100528</strain>
    </source>
</reference>
<organism evidence="1 2">
    <name type="scientific">Nonomuraea zeae</name>
    <dbReference type="NCBI Taxonomy" id="1642303"/>
    <lineage>
        <taxon>Bacteria</taxon>
        <taxon>Bacillati</taxon>
        <taxon>Actinomycetota</taxon>
        <taxon>Actinomycetes</taxon>
        <taxon>Streptosporangiales</taxon>
        <taxon>Streptosporangiaceae</taxon>
        <taxon>Nonomuraea</taxon>
    </lineage>
</organism>
<proteinExistence type="predicted"/>
<accession>A0A5S4FXU1</accession>
<keyword evidence="2" id="KW-1185">Reference proteome</keyword>
<comment type="caution">
    <text evidence="1">The sequence shown here is derived from an EMBL/GenBank/DDBJ whole genome shotgun (WGS) entry which is preliminary data.</text>
</comment>
<gene>
    <name evidence="1" type="ORF">ETD85_45260</name>
</gene>
<dbReference type="EMBL" id="VCKX01000226">
    <property type="protein sequence ID" value="TMR25533.1"/>
    <property type="molecule type" value="Genomic_DNA"/>
</dbReference>
<dbReference type="OrthoDB" id="135105at2"/>
<dbReference type="SUPFAM" id="SSF50494">
    <property type="entry name" value="Trypsin-like serine proteases"/>
    <property type="match status" value="1"/>
</dbReference>
<evidence type="ECO:0000313" key="1">
    <source>
        <dbReference type="EMBL" id="TMR25533.1"/>
    </source>
</evidence>
<sequence>MSAHPQRKAVISLDTRMLPPFTAARLIAAMEGSIVRVLAKGAGGTGFFVAPGLVLTCSHVIGRQDGPSVRIVTGGQVFAGRVTARHPAQAPDGEPFPLPDLALIEVPGAPDNLECVRFDLEPPQVEDRIHTIGHTRTWSRLPGAEPATFTYEGLHRVDGGSLLKLASGQAVPGMSGGPLLNLATGGVCGILKTSRDPGNPHGGWGVPAAAVARLFPEALDAGERFHAGPAGWPGPGAARGLIVDLGHVKEESPGGKPGEVLFTVTDATSEKVKLTSIRALVRDRSPVRRPHHRLPEGVPEQYDLDLALTPHLDAHELLDVHHVLDPGETEGYRVRVTSPEGWRYRLEFVIGWHRLGSGDPQESSLGPVELAFRVKSEEGLAALVREGSDAMAGDSDDD</sequence>
<dbReference type="AlphaFoldDB" id="A0A5S4FXU1"/>
<evidence type="ECO:0000313" key="2">
    <source>
        <dbReference type="Proteomes" id="UP000306628"/>
    </source>
</evidence>
<dbReference type="Pfam" id="PF13365">
    <property type="entry name" value="Trypsin_2"/>
    <property type="match status" value="1"/>
</dbReference>
<dbReference type="Gene3D" id="2.40.10.120">
    <property type="match status" value="1"/>
</dbReference>
<name>A0A5S4FXU1_9ACTN</name>